<gene>
    <name evidence="9" type="ORF">E1288_28600</name>
</gene>
<comment type="caution">
    <text evidence="9">The sequence shown here is derived from an EMBL/GenBank/DDBJ whole genome shotgun (WGS) entry which is preliminary data.</text>
</comment>
<dbReference type="Pfam" id="PF00067">
    <property type="entry name" value="p450"/>
    <property type="match status" value="1"/>
</dbReference>
<evidence type="ECO:0000256" key="7">
    <source>
        <dbReference type="ARBA" id="ARBA00023004"/>
    </source>
</evidence>
<dbReference type="GO" id="GO:0005737">
    <property type="term" value="C:cytoplasm"/>
    <property type="evidence" value="ECO:0007669"/>
    <property type="project" value="UniProtKB-SubCell"/>
</dbReference>
<evidence type="ECO:0000313" key="9">
    <source>
        <dbReference type="EMBL" id="TDD42685.1"/>
    </source>
</evidence>
<dbReference type="GO" id="GO:0036199">
    <property type="term" value="F:cholest-4-en-3-one 26-monooxygenase activity"/>
    <property type="evidence" value="ECO:0007669"/>
    <property type="project" value="TreeGrafter"/>
</dbReference>
<evidence type="ECO:0000256" key="1">
    <source>
        <dbReference type="ARBA" id="ARBA00004496"/>
    </source>
</evidence>
<dbReference type="PRINTS" id="PR00359">
    <property type="entry name" value="BP450"/>
</dbReference>
<dbReference type="InterPro" id="IPR036396">
    <property type="entry name" value="Cyt_P450_sf"/>
</dbReference>
<dbReference type="PANTHER" id="PTHR46696:SF4">
    <property type="entry name" value="BIOTIN BIOSYNTHESIS CYTOCHROME P450"/>
    <property type="match status" value="1"/>
</dbReference>
<dbReference type="FunFam" id="1.10.630.10:FF:000018">
    <property type="entry name" value="Cytochrome P450 monooxygenase"/>
    <property type="match status" value="1"/>
</dbReference>
<evidence type="ECO:0000256" key="5">
    <source>
        <dbReference type="ARBA" id="ARBA00022723"/>
    </source>
</evidence>
<keyword evidence="6" id="KW-0560">Oxidoreductase</keyword>
<evidence type="ECO:0000313" key="10">
    <source>
        <dbReference type="Proteomes" id="UP000294947"/>
    </source>
</evidence>
<evidence type="ECO:0000256" key="8">
    <source>
        <dbReference type="ARBA" id="ARBA00023033"/>
    </source>
</evidence>
<dbReference type="SUPFAM" id="SSF48264">
    <property type="entry name" value="Cytochrome P450"/>
    <property type="match status" value="1"/>
</dbReference>
<keyword evidence="8" id="KW-0503">Monooxygenase</keyword>
<dbReference type="GO" id="GO:0020037">
    <property type="term" value="F:heme binding"/>
    <property type="evidence" value="ECO:0007669"/>
    <property type="project" value="InterPro"/>
</dbReference>
<evidence type="ECO:0000256" key="2">
    <source>
        <dbReference type="ARBA" id="ARBA00010617"/>
    </source>
</evidence>
<dbReference type="AlphaFoldDB" id="A0A4R4YDE1"/>
<proteinExistence type="inferred from homology"/>
<dbReference type="GO" id="GO:0006707">
    <property type="term" value="P:cholesterol catabolic process"/>
    <property type="evidence" value="ECO:0007669"/>
    <property type="project" value="TreeGrafter"/>
</dbReference>
<dbReference type="PANTHER" id="PTHR46696">
    <property type="entry name" value="P450, PUTATIVE (EUROFUNG)-RELATED"/>
    <property type="match status" value="1"/>
</dbReference>
<keyword evidence="5" id="KW-0479">Metal-binding</keyword>
<sequence length="408" mass="46170">MVAPRIPEGFDFTDPDLLAERLPLAEFAELRRTAPVWWNQQPDRRSGFDDGGFWVVSRHADVKEVSRRSDVFSTWENTAVIRFNEGMSREQIELQRFIMINMDPPQHTKLRKIVQRGFTPRAINSLEAALRDRAQHIATEARKRGAGDFVTDVACELPLQAIAELLGLPQEHRKEIFDWSNQMIGYDDPEYDIQPEVAAAEMLGYFANMAEERRGCPMDDIVTKLVQADIDGNALTADEFGFFVILLAVAGNETTRNAITHGMLAFMDNPDQWELYKEQRPSTAADEIVRWATPVVAFQRTATADVELGGVEIKKGQRVGMFYSSANFDPDVFDEPERFDITRDPNPHVGFGGNGAHYCLGANLARLEIDLIFNAIADHMPDIKRVGDPRRLRSGWLNGIKEVQVQYT</sequence>
<name>A0A4R4YDE1_9PSEU</name>
<comment type="similarity">
    <text evidence="2">Belongs to the cytochrome P450 family.</text>
</comment>
<dbReference type="GO" id="GO:0008395">
    <property type="term" value="F:steroid hydroxylase activity"/>
    <property type="evidence" value="ECO:0007669"/>
    <property type="project" value="TreeGrafter"/>
</dbReference>
<evidence type="ECO:0000256" key="6">
    <source>
        <dbReference type="ARBA" id="ARBA00023002"/>
    </source>
</evidence>
<dbReference type="InterPro" id="IPR001128">
    <property type="entry name" value="Cyt_P450"/>
</dbReference>
<keyword evidence="7" id="KW-0408">Iron</keyword>
<dbReference type="EMBL" id="SMKW01000045">
    <property type="protein sequence ID" value="TDD42685.1"/>
    <property type="molecule type" value="Genomic_DNA"/>
</dbReference>
<dbReference type="OrthoDB" id="5241086at2"/>
<dbReference type="InterPro" id="IPR002397">
    <property type="entry name" value="Cyt_P450_B"/>
</dbReference>
<protein>
    <submittedName>
        <fullName evidence="9">Cytochrome P450</fullName>
    </submittedName>
</protein>
<comment type="subcellular location">
    <subcellularLocation>
        <location evidence="1">Cytoplasm</location>
    </subcellularLocation>
</comment>
<dbReference type="Proteomes" id="UP000294947">
    <property type="component" value="Unassembled WGS sequence"/>
</dbReference>
<evidence type="ECO:0000256" key="4">
    <source>
        <dbReference type="ARBA" id="ARBA00022617"/>
    </source>
</evidence>
<keyword evidence="4" id="KW-0349">Heme</keyword>
<keyword evidence="3" id="KW-0963">Cytoplasm</keyword>
<keyword evidence="10" id="KW-1185">Reference proteome</keyword>
<reference evidence="9 10" key="1">
    <citation type="submission" date="2019-03" db="EMBL/GenBank/DDBJ databases">
        <title>Draft genome sequences of novel Actinobacteria.</title>
        <authorList>
            <person name="Sahin N."/>
            <person name="Ay H."/>
            <person name="Saygin H."/>
        </authorList>
    </citation>
    <scope>NUCLEOTIDE SEQUENCE [LARGE SCALE GENOMIC DNA]</scope>
    <source>
        <strain evidence="9 10">7K502</strain>
    </source>
</reference>
<organism evidence="9 10">
    <name type="scientific">Saccharopolyspora elongata</name>
    <dbReference type="NCBI Taxonomy" id="2530387"/>
    <lineage>
        <taxon>Bacteria</taxon>
        <taxon>Bacillati</taxon>
        <taxon>Actinomycetota</taxon>
        <taxon>Actinomycetes</taxon>
        <taxon>Pseudonocardiales</taxon>
        <taxon>Pseudonocardiaceae</taxon>
        <taxon>Saccharopolyspora</taxon>
    </lineage>
</organism>
<accession>A0A4R4YDE1</accession>
<dbReference type="GO" id="GO:0005506">
    <property type="term" value="F:iron ion binding"/>
    <property type="evidence" value="ECO:0007669"/>
    <property type="project" value="InterPro"/>
</dbReference>
<evidence type="ECO:0000256" key="3">
    <source>
        <dbReference type="ARBA" id="ARBA00022490"/>
    </source>
</evidence>
<dbReference type="CDD" id="cd11033">
    <property type="entry name" value="CYP142-like"/>
    <property type="match status" value="1"/>
</dbReference>
<dbReference type="Gene3D" id="1.10.630.10">
    <property type="entry name" value="Cytochrome P450"/>
    <property type="match status" value="1"/>
</dbReference>
<dbReference type="RefSeq" id="WP_132490376.1">
    <property type="nucleotide sequence ID" value="NZ_SMKW01000045.1"/>
</dbReference>